<evidence type="ECO:0000256" key="11">
    <source>
        <dbReference type="SAM" id="MobiDB-lite"/>
    </source>
</evidence>
<proteinExistence type="inferred from homology"/>
<keyword evidence="6 10" id="KW-0804">Transcription</keyword>
<evidence type="ECO:0000313" key="12">
    <source>
        <dbReference type="EMBL" id="TQB75705.1"/>
    </source>
</evidence>
<evidence type="ECO:0000256" key="1">
    <source>
        <dbReference type="ARBA" id="ARBA00004123"/>
    </source>
</evidence>
<dbReference type="OrthoDB" id="5322661at2759"/>
<dbReference type="InterPro" id="IPR014801">
    <property type="entry name" value="Mediator_Med5_fun"/>
</dbReference>
<dbReference type="PANTHER" id="PTHR35784">
    <property type="entry name" value="MEDIATOR OF RNA POLYMERASE II TRANSCRIPTION SUBUNIT 5"/>
    <property type="match status" value="1"/>
</dbReference>
<accession>A0A507R037</accession>
<organism evidence="12 13">
    <name type="scientific">Monascus purpureus</name>
    <name type="common">Red mold</name>
    <name type="synonym">Monascus anka</name>
    <dbReference type="NCBI Taxonomy" id="5098"/>
    <lineage>
        <taxon>Eukaryota</taxon>
        <taxon>Fungi</taxon>
        <taxon>Dikarya</taxon>
        <taxon>Ascomycota</taxon>
        <taxon>Pezizomycotina</taxon>
        <taxon>Eurotiomycetes</taxon>
        <taxon>Eurotiomycetidae</taxon>
        <taxon>Eurotiales</taxon>
        <taxon>Aspergillaceae</taxon>
        <taxon>Monascus</taxon>
    </lineage>
</organism>
<sequence>MGSPKDQWGVFLHQCLKRRIDVLEFRDLSKILLSRCPVSELALLDLLLESPTRTHLKWDPLLPLYIDCLRKLGKLKASTVLVSLLEHSSVLDKVPAQKLSPLQDESSEKGKGKPPQQQSKPRGGNGYSTFMRDIRVIQDIMLSVSTGHIPATSAEAVGIFFAIAEWILAVVAWNHGTVDDEQQTGGFMSSADAISLFESLGILLAALSGSRKGLEVLSVHNHEALKVKLGQALSAYLPLCAGLSLPLRNRLDILQKDFHLYEGSRDPAAKALEDSMMDGVNVNALQFEASVMDEPVINSRAGLYIYVNAMLVGRPLVDDNLLVNYLNNRYGGQYEVLVEEIITATFDVLSNAMYRNESSRLMFLFRSFLVNKLPTFFAAMTAASMIPIPMELCISRALNRLDPNTFPSFSQMFAMQGNTVLSDVRQEFLFSCASHRLIPESSIERLLGENPMQTLPMGGPYLKDDLVSQINVSPDRTEQLINDLESMEGNAGAIVGAITEVMHNLCNQKETVTLKGICNSLSRRPLALDVILLFRSPKQVLQPLCSLIDTWHWDEEDQGENQPVYDEFGSVLLLVLVFKYRYDLSPYDLGITGTDSFILKLLDRGSYSQKLEELSEKQNGNLGAWIGALFIAEGISEETMSACSPQEFYLLVSTLFSQSLGACEAGKLEFETLKGGFEYLLEPFLLPSLIIALAWLGNHIWESESYPTIPLRTLYSLVKPNSISGDAQAIHSTVLNIVSRTLQEQLKDVRNRHPSGPDIKPLLDTLEPYHSFHRTGSCHHSELENWTGHPGGGGLLGSIRSTFQSLVLWSTNPEISMAPHSYTHRQILAGIRILGSCRVLSELIEELKLQTEAGSGPLALDLAATLVCSPLGESFAVDQYNYHKQHQQQGGRQQHIPESAKEILPRCPILTLRDALILEHENVPRISEKEPLRAQVIVRLHRRVNALLAPPSPQVPNLDLDNINIIQEMQLDGHAENNTQLQQHGHPSSHLDQSGLGNGQGAADDDNDPENISRMLNDAAAAAAAGMDIDGTVHHGLGLGGEGGATGGGDAAGTGLDTSIDDVLNAADMAVGNPEFLDLDMEGMF</sequence>
<comment type="caution">
    <text evidence="12">The sequence shown here is derived from an EMBL/GenBank/DDBJ whole genome shotgun (WGS) entry which is preliminary data.</text>
</comment>
<feature type="compositionally biased region" description="Polar residues" evidence="11">
    <location>
        <begin position="979"/>
        <end position="992"/>
    </location>
</feature>
<dbReference type="GO" id="GO:0016592">
    <property type="term" value="C:mediator complex"/>
    <property type="evidence" value="ECO:0007669"/>
    <property type="project" value="InterPro"/>
</dbReference>
<evidence type="ECO:0000256" key="4">
    <source>
        <dbReference type="ARBA" id="ARBA00023015"/>
    </source>
</evidence>
<evidence type="ECO:0000256" key="5">
    <source>
        <dbReference type="ARBA" id="ARBA00023159"/>
    </source>
</evidence>
<dbReference type="EMBL" id="VIFY01000016">
    <property type="protein sequence ID" value="TQB75705.1"/>
    <property type="molecule type" value="Genomic_DNA"/>
</dbReference>
<comment type="function">
    <text evidence="8 10">Component of the Mediator complex, a coactivator involved in the regulated transcription of nearly all RNA polymerase II-dependent genes. Mediator functions as a bridge to convey information from gene-specific regulatory proteins to the basal RNA polymerase II transcription machinery. Mediator is recruited to promoters by direct interactions with regulatory proteins and serves as a scaffold for the assembly of a functional preinitiation complex with RNA polymerase II and the general transcription factors.</text>
</comment>
<protein>
    <recommendedName>
        <fullName evidence="3 10">Mediator of RNA polymerase II transcription subunit 5</fullName>
    </recommendedName>
    <alternativeName>
        <fullName evidence="9 10">Mediator complex subunit 5</fullName>
    </alternativeName>
</protein>
<evidence type="ECO:0000256" key="2">
    <source>
        <dbReference type="ARBA" id="ARBA00008782"/>
    </source>
</evidence>
<evidence type="ECO:0000256" key="8">
    <source>
        <dbReference type="ARBA" id="ARBA00025687"/>
    </source>
</evidence>
<dbReference type="AlphaFoldDB" id="A0A507R037"/>
<feature type="compositionally biased region" description="Low complexity" evidence="11">
    <location>
        <begin position="113"/>
        <end position="122"/>
    </location>
</feature>
<evidence type="ECO:0000256" key="3">
    <source>
        <dbReference type="ARBA" id="ARBA00020628"/>
    </source>
</evidence>
<keyword evidence="5 10" id="KW-0010">Activator</keyword>
<comment type="subunit">
    <text evidence="10">Component of the Mediator complex.</text>
</comment>
<comment type="subcellular location">
    <subcellularLocation>
        <location evidence="1 10">Nucleus</location>
    </subcellularLocation>
</comment>
<dbReference type="Pfam" id="PF08689">
    <property type="entry name" value="Med5"/>
    <property type="match status" value="1"/>
</dbReference>
<keyword evidence="4 10" id="KW-0805">Transcription regulation</keyword>
<evidence type="ECO:0000256" key="7">
    <source>
        <dbReference type="ARBA" id="ARBA00023242"/>
    </source>
</evidence>
<gene>
    <name evidence="12" type="primary">NUT1</name>
    <name evidence="10" type="synonym">MED5</name>
    <name evidence="12" type="ORF">MPDQ_002005</name>
</gene>
<evidence type="ECO:0000256" key="6">
    <source>
        <dbReference type="ARBA" id="ARBA00023163"/>
    </source>
</evidence>
<reference evidence="12 13" key="1">
    <citation type="submission" date="2019-06" db="EMBL/GenBank/DDBJ databases">
        <title>Wine fermentation using esterase from Monascus purpureus.</title>
        <authorList>
            <person name="Geng C."/>
            <person name="Zhang Y."/>
        </authorList>
    </citation>
    <scope>NUCLEOTIDE SEQUENCE [LARGE SCALE GENOMIC DNA]</scope>
    <source>
        <strain evidence="12">HQ1</strain>
    </source>
</reference>
<name>A0A507R037_MONPU</name>
<evidence type="ECO:0000313" key="13">
    <source>
        <dbReference type="Proteomes" id="UP000319663"/>
    </source>
</evidence>
<comment type="similarity">
    <text evidence="2 10">Belongs to the Mediator complex subunit 5 family.</text>
</comment>
<dbReference type="PANTHER" id="PTHR35784:SF1">
    <property type="entry name" value="MEDIATOR OF RNA POLYMERASE II TRANSCRIPTION SUBUNIT 5"/>
    <property type="match status" value="1"/>
</dbReference>
<feature type="region of interest" description="Disordered" evidence="11">
    <location>
        <begin position="979"/>
        <end position="1012"/>
    </location>
</feature>
<evidence type="ECO:0000256" key="9">
    <source>
        <dbReference type="ARBA" id="ARBA00031256"/>
    </source>
</evidence>
<keyword evidence="13" id="KW-1185">Reference proteome</keyword>
<evidence type="ECO:0000256" key="10">
    <source>
        <dbReference type="RuleBase" id="RU364142"/>
    </source>
</evidence>
<feature type="region of interest" description="Disordered" evidence="11">
    <location>
        <begin position="100"/>
        <end position="127"/>
    </location>
</feature>
<dbReference type="GO" id="GO:0003712">
    <property type="term" value="F:transcription coregulator activity"/>
    <property type="evidence" value="ECO:0007669"/>
    <property type="project" value="InterPro"/>
</dbReference>
<dbReference type="GO" id="GO:0006357">
    <property type="term" value="P:regulation of transcription by RNA polymerase II"/>
    <property type="evidence" value="ECO:0007669"/>
    <property type="project" value="InterPro"/>
</dbReference>
<keyword evidence="7 10" id="KW-0539">Nucleus</keyword>
<dbReference type="STRING" id="5098.A0A507R037"/>
<dbReference type="Proteomes" id="UP000319663">
    <property type="component" value="Unassembled WGS sequence"/>
</dbReference>